<dbReference type="SUPFAM" id="SSF161098">
    <property type="entry name" value="MetI-like"/>
    <property type="match status" value="1"/>
</dbReference>
<feature type="transmembrane region" description="Helical" evidence="8">
    <location>
        <begin position="144"/>
        <end position="164"/>
    </location>
</feature>
<name>A0A0F6TA38_9CORY</name>
<keyword evidence="6 8" id="KW-1133">Transmembrane helix</keyword>
<reference evidence="9 10" key="1">
    <citation type="journal article" date="2015" name="Genome Announc.">
        <title>Complete Genome Sequence of Corynebacterium camporealensis DSM 44610, Isolated from the Milk of a Manchega Sheep with Subclinical Mastitis.</title>
        <authorList>
            <person name="Ruckert C."/>
            <person name="Albersmeier A."/>
            <person name="Winkler A."/>
            <person name="Tauch A."/>
        </authorList>
    </citation>
    <scope>NUCLEOTIDE SEQUENCE [LARGE SCALE GENOMIC DNA]</scope>
    <source>
        <strain evidence="9 10">DSM 44610</strain>
    </source>
</reference>
<keyword evidence="4" id="KW-0997">Cell inner membrane</keyword>
<evidence type="ECO:0000256" key="6">
    <source>
        <dbReference type="ARBA" id="ARBA00022989"/>
    </source>
</evidence>
<dbReference type="HOGENOM" id="CLU_016047_3_4_11"/>
<dbReference type="PANTHER" id="PTHR43357:SF4">
    <property type="entry name" value="INNER MEMBRANE ABC TRANSPORTER PERMEASE PROTEIN YDCV"/>
    <property type="match status" value="1"/>
</dbReference>
<dbReference type="PATRIC" id="fig|161896.4.peg.765"/>
<evidence type="ECO:0000313" key="9">
    <source>
        <dbReference type="EMBL" id="AKE38754.1"/>
    </source>
</evidence>
<feature type="transmembrane region" description="Helical" evidence="8">
    <location>
        <begin position="120"/>
        <end position="138"/>
    </location>
</feature>
<dbReference type="PANTHER" id="PTHR43357">
    <property type="entry name" value="INNER MEMBRANE ABC TRANSPORTER PERMEASE PROTEIN YDCV"/>
    <property type="match status" value="1"/>
</dbReference>
<protein>
    <submittedName>
        <fullName evidence="9">ABC-type spermidine/putrescine transport system, permease component II</fullName>
    </submittedName>
</protein>
<comment type="similarity">
    <text evidence="8">Belongs to the binding-protein-dependent transport system permease family.</text>
</comment>
<dbReference type="OrthoDB" id="9815533at2"/>
<keyword evidence="7 8" id="KW-0472">Membrane</keyword>
<comment type="subcellular location">
    <subcellularLocation>
        <location evidence="1">Cell inner membrane</location>
        <topology evidence="1">Multi-pass membrane protein</topology>
    </subcellularLocation>
    <subcellularLocation>
        <location evidence="8">Cell membrane</location>
        <topology evidence="8">Multi-pass membrane protein</topology>
    </subcellularLocation>
</comment>
<organism evidence="9 10">
    <name type="scientific">Corynebacterium camporealensis</name>
    <dbReference type="NCBI Taxonomy" id="161896"/>
    <lineage>
        <taxon>Bacteria</taxon>
        <taxon>Bacillati</taxon>
        <taxon>Actinomycetota</taxon>
        <taxon>Actinomycetes</taxon>
        <taxon>Mycobacteriales</taxon>
        <taxon>Corynebacteriaceae</taxon>
        <taxon>Corynebacterium</taxon>
    </lineage>
</organism>
<dbReference type="GO" id="GO:0005886">
    <property type="term" value="C:plasma membrane"/>
    <property type="evidence" value="ECO:0007669"/>
    <property type="project" value="UniProtKB-SubCell"/>
</dbReference>
<gene>
    <name evidence="9" type="ORF">UL81_03895</name>
</gene>
<evidence type="ECO:0000256" key="4">
    <source>
        <dbReference type="ARBA" id="ARBA00022519"/>
    </source>
</evidence>
<dbReference type="PROSITE" id="PS50928">
    <property type="entry name" value="ABC_TM1"/>
    <property type="match status" value="1"/>
</dbReference>
<evidence type="ECO:0000256" key="8">
    <source>
        <dbReference type="RuleBase" id="RU363032"/>
    </source>
</evidence>
<dbReference type="InterPro" id="IPR035906">
    <property type="entry name" value="MetI-like_sf"/>
</dbReference>
<keyword evidence="10" id="KW-1185">Reference proteome</keyword>
<evidence type="ECO:0000256" key="1">
    <source>
        <dbReference type="ARBA" id="ARBA00004429"/>
    </source>
</evidence>
<dbReference type="RefSeq" id="WP_081961601.1">
    <property type="nucleotide sequence ID" value="NZ_CP011311.1"/>
</dbReference>
<dbReference type="Gene3D" id="1.10.3720.10">
    <property type="entry name" value="MetI-like"/>
    <property type="match status" value="1"/>
</dbReference>
<dbReference type="Proteomes" id="UP000033566">
    <property type="component" value="Chromosome"/>
</dbReference>
<dbReference type="AlphaFoldDB" id="A0A0F6TA38"/>
<keyword evidence="5 8" id="KW-0812">Transmembrane</keyword>
<dbReference type="STRING" id="161896.UL81_03895"/>
<proteinExistence type="inferred from homology"/>
<feature type="transmembrane region" description="Helical" evidence="8">
    <location>
        <begin position="201"/>
        <end position="224"/>
    </location>
</feature>
<feature type="transmembrane region" description="Helical" evidence="8">
    <location>
        <begin position="244"/>
        <end position="265"/>
    </location>
</feature>
<dbReference type="GO" id="GO:0055085">
    <property type="term" value="P:transmembrane transport"/>
    <property type="evidence" value="ECO:0007669"/>
    <property type="project" value="InterPro"/>
</dbReference>
<dbReference type="InterPro" id="IPR000515">
    <property type="entry name" value="MetI-like"/>
</dbReference>
<evidence type="ECO:0000256" key="3">
    <source>
        <dbReference type="ARBA" id="ARBA00022475"/>
    </source>
</evidence>
<evidence type="ECO:0000256" key="5">
    <source>
        <dbReference type="ARBA" id="ARBA00022692"/>
    </source>
</evidence>
<accession>A0A0F6TA38</accession>
<keyword evidence="2 8" id="KW-0813">Transport</keyword>
<evidence type="ECO:0000256" key="7">
    <source>
        <dbReference type="ARBA" id="ARBA00023136"/>
    </source>
</evidence>
<evidence type="ECO:0000313" key="10">
    <source>
        <dbReference type="Proteomes" id="UP000033566"/>
    </source>
</evidence>
<dbReference type="EMBL" id="CP011311">
    <property type="protein sequence ID" value="AKE38754.1"/>
    <property type="molecule type" value="Genomic_DNA"/>
</dbReference>
<sequence length="276" mass="30343">MSTATSQSAAAKPRPKKKQLDPVERVGKFAAIFTAFLTLVPIPIVLLVSISSNWVQGPFAGVTFEWFARAWSRMDQAVFVSLQIMVIVLTIDLIVALPASWFITRYQFPGRSVLRSMTSLPLAIPGIAIGLGLILSFPHLRESGWLLVAGHVLYTIPFLLGTLIPAMDSPRLKDQEVVASSLGMHPFRTFFTVTLPAIRRALFGGILMVVTLSLGEFNVSFFLFTPTAQPMPVFLFDSYLTGRIEQAAAQTIIFLAMVIIPAIFLEKFQKQQVGAA</sequence>
<feature type="transmembrane region" description="Helical" evidence="8">
    <location>
        <begin position="26"/>
        <end position="50"/>
    </location>
</feature>
<dbReference type="KEGG" id="ccj:UL81_03895"/>
<feature type="transmembrane region" description="Helical" evidence="8">
    <location>
        <begin position="77"/>
        <end position="99"/>
    </location>
</feature>
<evidence type="ECO:0000256" key="2">
    <source>
        <dbReference type="ARBA" id="ARBA00022448"/>
    </source>
</evidence>
<dbReference type="CDD" id="cd06261">
    <property type="entry name" value="TM_PBP2"/>
    <property type="match status" value="1"/>
</dbReference>
<keyword evidence="3" id="KW-1003">Cell membrane</keyword>
<dbReference type="Pfam" id="PF00528">
    <property type="entry name" value="BPD_transp_1"/>
    <property type="match status" value="1"/>
</dbReference>